<accession>A0A9D2E3D8</accession>
<dbReference type="InterPro" id="IPR029052">
    <property type="entry name" value="Metallo-depent_PP-like"/>
</dbReference>
<organism evidence="2 3">
    <name type="scientific">Candidatus Allofournierella merdipullorum</name>
    <dbReference type="NCBI Taxonomy" id="2838595"/>
    <lineage>
        <taxon>Bacteria</taxon>
        <taxon>Bacillati</taxon>
        <taxon>Bacillota</taxon>
        <taxon>Clostridia</taxon>
        <taxon>Eubacteriales</taxon>
        <taxon>Oscillospiraceae</taxon>
        <taxon>Allofournierella</taxon>
    </lineage>
</organism>
<dbReference type="PANTHER" id="PTHR31302:SF0">
    <property type="entry name" value="TRANSMEMBRANE PROTEIN WITH METALLOPHOSPHOESTERASE DOMAIN"/>
    <property type="match status" value="1"/>
</dbReference>
<dbReference type="EMBL" id="DXBV01000029">
    <property type="protein sequence ID" value="HIZ30239.1"/>
    <property type="molecule type" value="Genomic_DNA"/>
</dbReference>
<gene>
    <name evidence="2" type="ORF">H9813_03255</name>
</gene>
<dbReference type="Gene3D" id="3.60.21.10">
    <property type="match status" value="1"/>
</dbReference>
<dbReference type="GO" id="GO:0016787">
    <property type="term" value="F:hydrolase activity"/>
    <property type="evidence" value="ECO:0007669"/>
    <property type="project" value="InterPro"/>
</dbReference>
<dbReference type="InterPro" id="IPR004843">
    <property type="entry name" value="Calcineurin-like_PHP"/>
</dbReference>
<proteinExistence type="predicted"/>
<dbReference type="InterPro" id="IPR051158">
    <property type="entry name" value="Metallophosphoesterase_sf"/>
</dbReference>
<evidence type="ECO:0000313" key="3">
    <source>
        <dbReference type="Proteomes" id="UP000824035"/>
    </source>
</evidence>
<dbReference type="Pfam" id="PF00149">
    <property type="entry name" value="Metallophos"/>
    <property type="match status" value="1"/>
</dbReference>
<feature type="domain" description="Calcineurin-like phosphoesterase" evidence="1">
    <location>
        <begin position="50"/>
        <end position="210"/>
    </location>
</feature>
<dbReference type="AlphaFoldDB" id="A0A9D2E3D8"/>
<dbReference type="SUPFAM" id="SSF56300">
    <property type="entry name" value="Metallo-dependent phosphatases"/>
    <property type="match status" value="1"/>
</dbReference>
<evidence type="ECO:0000313" key="2">
    <source>
        <dbReference type="EMBL" id="HIZ30239.1"/>
    </source>
</evidence>
<dbReference type="PANTHER" id="PTHR31302">
    <property type="entry name" value="TRANSMEMBRANE PROTEIN WITH METALLOPHOSPHOESTERASE DOMAIN-RELATED"/>
    <property type="match status" value="1"/>
</dbReference>
<sequence>MAQRHTHSAALLAGAATLTAAGLGLAYYASRLEPERLVVTRPPLEKRPPLRVVFFSDLHIGRTCPPRRLENVVRRINALKPDLVLFGGDFFAKFLRDAWALPFSELARQLRRIRAPKGKYAVLGNHDVREGARPFFEDLFAAGGFTVLWDEVVYPAPGVALCGLSPYSSGRALRAMPADGWRICLCHMPDKARYLPLKKADLMLSGHSHAGQVRLPAVTRLILPPGGKFYPFGLYRPQGPGAAQLYVSRGIGMSGVPFRFLAPPELVVLG</sequence>
<dbReference type="CDD" id="cd07385">
    <property type="entry name" value="MPP_YkuE_C"/>
    <property type="match status" value="1"/>
</dbReference>
<evidence type="ECO:0000259" key="1">
    <source>
        <dbReference type="Pfam" id="PF00149"/>
    </source>
</evidence>
<protein>
    <submittedName>
        <fullName evidence="2">Metallophosphoesterase</fullName>
    </submittedName>
</protein>
<dbReference type="Proteomes" id="UP000824035">
    <property type="component" value="Unassembled WGS sequence"/>
</dbReference>
<name>A0A9D2E3D8_9FIRM</name>
<reference evidence="2" key="1">
    <citation type="journal article" date="2021" name="PeerJ">
        <title>Extensive microbial diversity within the chicken gut microbiome revealed by metagenomics and culture.</title>
        <authorList>
            <person name="Gilroy R."/>
            <person name="Ravi A."/>
            <person name="Getino M."/>
            <person name="Pursley I."/>
            <person name="Horton D.L."/>
            <person name="Alikhan N.F."/>
            <person name="Baker D."/>
            <person name="Gharbi K."/>
            <person name="Hall N."/>
            <person name="Watson M."/>
            <person name="Adriaenssens E.M."/>
            <person name="Foster-Nyarko E."/>
            <person name="Jarju S."/>
            <person name="Secka A."/>
            <person name="Antonio M."/>
            <person name="Oren A."/>
            <person name="Chaudhuri R.R."/>
            <person name="La Ragione R."/>
            <person name="Hildebrand F."/>
            <person name="Pallen M.J."/>
        </authorList>
    </citation>
    <scope>NUCLEOTIDE SEQUENCE</scope>
    <source>
        <strain evidence="2">ChiGjej4B4-18154</strain>
    </source>
</reference>
<reference evidence="2" key="2">
    <citation type="submission" date="2021-04" db="EMBL/GenBank/DDBJ databases">
        <authorList>
            <person name="Gilroy R."/>
        </authorList>
    </citation>
    <scope>NUCLEOTIDE SEQUENCE</scope>
    <source>
        <strain evidence="2">ChiGjej4B4-18154</strain>
    </source>
</reference>
<comment type="caution">
    <text evidence="2">The sequence shown here is derived from an EMBL/GenBank/DDBJ whole genome shotgun (WGS) entry which is preliminary data.</text>
</comment>